<feature type="domain" description="Dystroglycan-type cadherin-like" evidence="1">
    <location>
        <begin position="455"/>
        <end position="559"/>
    </location>
</feature>
<name>A0ABQ8ZEU5_9EUKA</name>
<evidence type="ECO:0000313" key="3">
    <source>
        <dbReference type="Proteomes" id="UP001150062"/>
    </source>
</evidence>
<gene>
    <name evidence="2" type="ORF">M0813_11715</name>
</gene>
<organism evidence="2 3">
    <name type="scientific">Anaeramoeba flamelloides</name>
    <dbReference type="NCBI Taxonomy" id="1746091"/>
    <lineage>
        <taxon>Eukaryota</taxon>
        <taxon>Metamonada</taxon>
        <taxon>Anaeramoebidae</taxon>
        <taxon>Anaeramoeba</taxon>
    </lineage>
</organism>
<dbReference type="InterPro" id="IPR006644">
    <property type="entry name" value="Cadg"/>
</dbReference>
<dbReference type="EMBL" id="JAOAOG010000012">
    <property type="protein sequence ID" value="KAJ6255175.1"/>
    <property type="molecule type" value="Genomic_DNA"/>
</dbReference>
<reference evidence="2" key="1">
    <citation type="submission" date="2022-08" db="EMBL/GenBank/DDBJ databases">
        <title>Novel sulfate-reducing endosymbionts in the free-living metamonad Anaeramoeba.</title>
        <authorList>
            <person name="Jerlstrom-Hultqvist J."/>
            <person name="Cepicka I."/>
            <person name="Gallot-Lavallee L."/>
            <person name="Salas-Leiva D."/>
            <person name="Curtis B.A."/>
            <person name="Zahonova K."/>
            <person name="Pipaliya S."/>
            <person name="Dacks J."/>
            <person name="Roger A.J."/>
        </authorList>
    </citation>
    <scope>NUCLEOTIDE SEQUENCE</scope>
    <source>
        <strain evidence="2">Schooner1</strain>
    </source>
</reference>
<comment type="caution">
    <text evidence="2">The sequence shown here is derived from an EMBL/GenBank/DDBJ whole genome shotgun (WGS) entry which is preliminary data.</text>
</comment>
<dbReference type="Proteomes" id="UP001150062">
    <property type="component" value="Unassembled WGS sequence"/>
</dbReference>
<protein>
    <recommendedName>
        <fullName evidence="1">Dystroglycan-type cadherin-like domain-containing protein</fullName>
    </recommendedName>
</protein>
<evidence type="ECO:0000259" key="1">
    <source>
        <dbReference type="SMART" id="SM00736"/>
    </source>
</evidence>
<dbReference type="InterPro" id="IPR013783">
    <property type="entry name" value="Ig-like_fold"/>
</dbReference>
<dbReference type="SMART" id="SM00736">
    <property type="entry name" value="CADG"/>
    <property type="match status" value="1"/>
</dbReference>
<dbReference type="Gene3D" id="2.60.40.10">
    <property type="entry name" value="Immunoglobulins"/>
    <property type="match status" value="1"/>
</dbReference>
<dbReference type="Pfam" id="PF05345">
    <property type="entry name" value="He_PIG"/>
    <property type="match status" value="1"/>
</dbReference>
<dbReference type="SUPFAM" id="SSF49313">
    <property type="entry name" value="Cadherin-like"/>
    <property type="match status" value="1"/>
</dbReference>
<sequence>MFIIKNTLPQNKIVFYLISCSDQCISKTESHKLDLGEVYLTDSVVYLEDGLRAFAYIPNEDGHVYVQALDSEGLIGDPTCCTCDLDESMYPDEPFVEWVGGHYFYLTYLVSDLDGEDAYGIAGQLLLAHADEDVELIGDRLEISKAWKNGEEPMSKDHSRLSWCEDTEQLVVSFNGDAVNYMGVQMIDLGDFSTTPTLIGEVFEVKNSDEEAYTYTQDGGISCDGPNEKVFVVAECDHETIDKYEIFGFLYDVSDFDGTYTQIGSDILIFSEDESSASAPSTLLLEDQIYAVVFDSDHENQTYSVYAQAVDGSSDSKVSLLGDVLLVHKDTDVETTHFNSLASLGESIFMIPYCMEPIDEEPVDAIKDAKKALRSKPNLKEEDNVHCFYRVYELNDEKDGLIALTDENTVTEEATISLSMGCFMDTNKIDYFILTMDDDTIYLEEFQIYWRIEEPTANKIDEEEVVVEKDFELDLSDAFTPAQKGTLSYKLTLEDGKDLPDWMKFDSSKSILSGTTPDEKDEETLLIVATEDIGTECEDLFPTNEQTFKFNVIEDDVSGSSLMKICSLLMFLVLFIVF</sequence>
<evidence type="ECO:0000313" key="2">
    <source>
        <dbReference type="EMBL" id="KAJ6255175.1"/>
    </source>
</evidence>
<keyword evidence="3" id="KW-1185">Reference proteome</keyword>
<accession>A0ABQ8ZEU5</accession>
<dbReference type="InterPro" id="IPR015919">
    <property type="entry name" value="Cadherin-like_sf"/>
</dbReference>
<proteinExistence type="predicted"/>